<gene>
    <name evidence="1" type="ORF">K227x_62030</name>
</gene>
<dbReference type="EMBL" id="CP036525">
    <property type="protein sequence ID" value="QDT07775.1"/>
    <property type="molecule type" value="Genomic_DNA"/>
</dbReference>
<organism evidence="1 2">
    <name type="scientific">Rubripirellula lacrimiformis</name>
    <dbReference type="NCBI Taxonomy" id="1930273"/>
    <lineage>
        <taxon>Bacteria</taxon>
        <taxon>Pseudomonadati</taxon>
        <taxon>Planctomycetota</taxon>
        <taxon>Planctomycetia</taxon>
        <taxon>Pirellulales</taxon>
        <taxon>Pirellulaceae</taxon>
        <taxon>Rubripirellula</taxon>
    </lineage>
</organism>
<sequence>MSGEIEYLSRDEDRQLIVSESHDFRIVEVADWKNNRFMVRMNNWVSQVDSAWFETEARRLQWFGGTRIGAGDAGAWVTKPKGQRLRWTVLLDPRTLGIATAADYGNMAFSFDDAVKRIDELPAAEKVIGLGDGRYRLEYYQPIPASPSVSYRSVYVLDSKRDFVVESHFSENVRGKVSSTVVDATYDWNFKDGHWLPAGLKHAGNQEMKNLAFTFSNWSFINVPIREDEIAIDLLDLPAGTTVYNEIEGSPFRKFVVDDKGEVPVSE</sequence>
<keyword evidence="2" id="KW-1185">Reference proteome</keyword>
<name>A0A517NKV4_9BACT</name>
<evidence type="ECO:0000313" key="1">
    <source>
        <dbReference type="EMBL" id="QDT07775.1"/>
    </source>
</evidence>
<dbReference type="KEGG" id="rlc:K227x_62030"/>
<dbReference type="Proteomes" id="UP000318538">
    <property type="component" value="Chromosome"/>
</dbReference>
<protein>
    <submittedName>
        <fullName evidence="1">Uncharacterized protein</fullName>
    </submittedName>
</protein>
<evidence type="ECO:0000313" key="2">
    <source>
        <dbReference type="Proteomes" id="UP000318538"/>
    </source>
</evidence>
<reference evidence="1 2" key="1">
    <citation type="submission" date="2019-02" db="EMBL/GenBank/DDBJ databases">
        <title>Deep-cultivation of Planctomycetes and their phenomic and genomic characterization uncovers novel biology.</title>
        <authorList>
            <person name="Wiegand S."/>
            <person name="Jogler M."/>
            <person name="Boedeker C."/>
            <person name="Pinto D."/>
            <person name="Vollmers J."/>
            <person name="Rivas-Marin E."/>
            <person name="Kohn T."/>
            <person name="Peeters S.H."/>
            <person name="Heuer A."/>
            <person name="Rast P."/>
            <person name="Oberbeckmann S."/>
            <person name="Bunk B."/>
            <person name="Jeske O."/>
            <person name="Meyerdierks A."/>
            <person name="Storesund J.E."/>
            <person name="Kallscheuer N."/>
            <person name="Luecker S."/>
            <person name="Lage O.M."/>
            <person name="Pohl T."/>
            <person name="Merkel B.J."/>
            <person name="Hornburger P."/>
            <person name="Mueller R.-W."/>
            <person name="Bruemmer F."/>
            <person name="Labrenz M."/>
            <person name="Spormann A.M."/>
            <person name="Op den Camp H."/>
            <person name="Overmann J."/>
            <person name="Amann R."/>
            <person name="Jetten M.S.M."/>
            <person name="Mascher T."/>
            <person name="Medema M.H."/>
            <person name="Devos D.P."/>
            <person name="Kaster A.-K."/>
            <person name="Ovreas L."/>
            <person name="Rohde M."/>
            <person name="Galperin M.Y."/>
            <person name="Jogler C."/>
        </authorList>
    </citation>
    <scope>NUCLEOTIDE SEQUENCE [LARGE SCALE GENOMIC DNA]</scope>
    <source>
        <strain evidence="1 2">K22_7</strain>
    </source>
</reference>
<dbReference type="AlphaFoldDB" id="A0A517NKV4"/>
<proteinExistence type="predicted"/>
<accession>A0A517NKV4</accession>